<reference evidence="2" key="1">
    <citation type="submission" date="2023-07" db="EMBL/GenBank/DDBJ databases">
        <title>Isolating and identifying novel microbial strains from the Mariana Trench.</title>
        <authorList>
            <person name="Fu H."/>
        </authorList>
    </citation>
    <scope>NUCLEOTIDE SEQUENCE [LARGE SCALE GENOMIC DNA]</scope>
    <source>
        <strain evidence="2">T-y2</strain>
    </source>
</reference>
<dbReference type="RefSeq" id="WP_311401001.1">
    <property type="nucleotide sequence ID" value="NZ_JAVRBG010000004.1"/>
</dbReference>
<dbReference type="Proteomes" id="UP001182991">
    <property type="component" value="Unassembled WGS sequence"/>
</dbReference>
<evidence type="ECO:0000313" key="2">
    <source>
        <dbReference type="Proteomes" id="UP001182991"/>
    </source>
</evidence>
<dbReference type="EMBL" id="JAVRBG010000004">
    <property type="protein sequence ID" value="MDT0294047.1"/>
    <property type="molecule type" value="Genomic_DNA"/>
</dbReference>
<keyword evidence="2" id="KW-1185">Reference proteome</keyword>
<accession>A0ABU2KH59</accession>
<name>A0ABU2KH59_9FLAO</name>
<proteinExistence type="predicted"/>
<gene>
    <name evidence="1" type="ORF">RLT85_05320</name>
</gene>
<sequence length="304" mass="36219">MLSKKNKTLIIYDSFQYFAPFFRGKGYPTYKTLRDIDTLQKVARKISLKLGVFKNYWFDDWRKNLTEIDTVIIFASQHPSPVKFINETNPNIRIIYWYWNPVEKCVHPNTIPDKLCEKWSFDREDCLNYSMEHNTTFYFDTIEIPESEILFDLFFVGVNKGRKAALDKIGDKMEERGLKPHFYIVDDNWNSRNYRGDYPPINYPDYLKLVGQSKAILDYVQEGQNGLTLRPMESIFFKKKLVTNDETVKQEDFYNPSNVFILGVDDLNNLKEFLNSPYVSLDASITRRYDVDYWIERFNENYNK</sequence>
<evidence type="ECO:0000313" key="1">
    <source>
        <dbReference type="EMBL" id="MDT0294047.1"/>
    </source>
</evidence>
<protein>
    <submittedName>
        <fullName evidence="1">Uncharacterized protein</fullName>
    </submittedName>
</protein>
<comment type="caution">
    <text evidence="1">The sequence shown here is derived from an EMBL/GenBank/DDBJ whole genome shotgun (WGS) entry which is preliminary data.</text>
</comment>
<organism evidence="1 2">
    <name type="scientific">Mesonia ostreae</name>
    <dbReference type="NCBI Taxonomy" id="861110"/>
    <lineage>
        <taxon>Bacteria</taxon>
        <taxon>Pseudomonadati</taxon>
        <taxon>Bacteroidota</taxon>
        <taxon>Flavobacteriia</taxon>
        <taxon>Flavobacteriales</taxon>
        <taxon>Flavobacteriaceae</taxon>
        <taxon>Mesonia</taxon>
    </lineage>
</organism>